<dbReference type="Proteomes" id="UP000252081">
    <property type="component" value="Unassembled WGS sequence"/>
</dbReference>
<feature type="domain" description="NlpC/P60" evidence="6">
    <location>
        <begin position="86"/>
        <end position="216"/>
    </location>
</feature>
<dbReference type="GO" id="GO:0008234">
    <property type="term" value="F:cysteine-type peptidase activity"/>
    <property type="evidence" value="ECO:0007669"/>
    <property type="project" value="UniProtKB-KW"/>
</dbReference>
<evidence type="ECO:0000256" key="3">
    <source>
        <dbReference type="ARBA" id="ARBA00022801"/>
    </source>
</evidence>
<evidence type="ECO:0000313" key="7">
    <source>
        <dbReference type="EMBL" id="RBQ08775.1"/>
    </source>
</evidence>
<dbReference type="OrthoDB" id="9807055at2"/>
<dbReference type="Pfam" id="PF00877">
    <property type="entry name" value="NLPC_P60"/>
    <property type="match status" value="1"/>
</dbReference>
<dbReference type="AlphaFoldDB" id="A0A366L4F6"/>
<dbReference type="GO" id="GO:0006508">
    <property type="term" value="P:proteolysis"/>
    <property type="evidence" value="ECO:0007669"/>
    <property type="project" value="UniProtKB-KW"/>
</dbReference>
<sequence>MFYLWSGHFAQTFLFQLIFNILIDFRYFLYLWFQHMKKIIFAISFLILSATAGKAQTILPAQYQELVKQLVANLPKNTTITENTNQTNSTSLIDFAKSMLGIPYRYATSNPKVGFDCSGFVSYVFSNFGFKVPRSSREFSYAGKETSLENAKVGDVLIFTGSNSRVRRIGHVGIVYSIDENGIKFIHASSGKAHQVTITDLDGHYKARFMKIVSIL</sequence>
<feature type="transmembrane region" description="Helical" evidence="5">
    <location>
        <begin position="39"/>
        <end position="59"/>
    </location>
</feature>
<evidence type="ECO:0000313" key="8">
    <source>
        <dbReference type="Proteomes" id="UP000252081"/>
    </source>
</evidence>
<dbReference type="Gene3D" id="3.90.1720.10">
    <property type="entry name" value="endopeptidase domain like (from Nostoc punctiforme)"/>
    <property type="match status" value="1"/>
</dbReference>
<keyword evidence="2" id="KW-0645">Protease</keyword>
<evidence type="ECO:0000256" key="4">
    <source>
        <dbReference type="ARBA" id="ARBA00022807"/>
    </source>
</evidence>
<dbReference type="PROSITE" id="PS51935">
    <property type="entry name" value="NLPC_P60"/>
    <property type="match status" value="1"/>
</dbReference>
<evidence type="ECO:0000256" key="5">
    <source>
        <dbReference type="SAM" id="Phobius"/>
    </source>
</evidence>
<keyword evidence="4" id="KW-0788">Thiol protease</keyword>
<keyword evidence="5" id="KW-0472">Membrane</keyword>
<dbReference type="PANTHER" id="PTHR47053">
    <property type="entry name" value="MUREIN DD-ENDOPEPTIDASE MEPH-RELATED"/>
    <property type="match status" value="1"/>
</dbReference>
<dbReference type="InterPro" id="IPR038765">
    <property type="entry name" value="Papain-like_cys_pep_sf"/>
</dbReference>
<name>A0A366L4F6_9SPHI</name>
<comment type="similarity">
    <text evidence="1">Belongs to the peptidase C40 family.</text>
</comment>
<keyword evidence="3" id="KW-0378">Hydrolase</keyword>
<reference evidence="7 8" key="1">
    <citation type="submission" date="2018-07" db="EMBL/GenBank/DDBJ databases">
        <title>A draft genome of a endophytic bacteria, a new species of Pedobacter.</title>
        <authorList>
            <person name="Zhang Z.D."/>
            <person name="Chen Z.J."/>
        </authorList>
    </citation>
    <scope>NUCLEOTIDE SEQUENCE [LARGE SCALE GENOMIC DNA]</scope>
    <source>
        <strain evidence="7 8">RS10</strain>
    </source>
</reference>
<feature type="transmembrane region" description="Helical" evidence="5">
    <location>
        <begin position="12"/>
        <end position="32"/>
    </location>
</feature>
<dbReference type="EMBL" id="QNQU01000006">
    <property type="protein sequence ID" value="RBQ08775.1"/>
    <property type="molecule type" value="Genomic_DNA"/>
</dbReference>
<dbReference type="PANTHER" id="PTHR47053:SF1">
    <property type="entry name" value="MUREIN DD-ENDOPEPTIDASE MEPH-RELATED"/>
    <property type="match status" value="1"/>
</dbReference>
<proteinExistence type="inferred from homology"/>
<comment type="caution">
    <text evidence="7">The sequence shown here is derived from an EMBL/GenBank/DDBJ whole genome shotgun (WGS) entry which is preliminary data.</text>
</comment>
<dbReference type="InterPro" id="IPR051202">
    <property type="entry name" value="Peptidase_C40"/>
</dbReference>
<gene>
    <name evidence="7" type="ORF">DRW42_08700</name>
</gene>
<keyword evidence="5" id="KW-0812">Transmembrane</keyword>
<keyword evidence="5" id="KW-1133">Transmembrane helix</keyword>
<protein>
    <submittedName>
        <fullName evidence="7">NlpC/P60 family protein</fullName>
    </submittedName>
</protein>
<evidence type="ECO:0000256" key="2">
    <source>
        <dbReference type="ARBA" id="ARBA00022670"/>
    </source>
</evidence>
<dbReference type="InterPro" id="IPR000064">
    <property type="entry name" value="NLP_P60_dom"/>
</dbReference>
<organism evidence="7 8">
    <name type="scientific">Pedobacter miscanthi</name>
    <dbReference type="NCBI Taxonomy" id="2259170"/>
    <lineage>
        <taxon>Bacteria</taxon>
        <taxon>Pseudomonadati</taxon>
        <taxon>Bacteroidota</taxon>
        <taxon>Sphingobacteriia</taxon>
        <taxon>Sphingobacteriales</taxon>
        <taxon>Sphingobacteriaceae</taxon>
        <taxon>Pedobacter</taxon>
    </lineage>
</organism>
<dbReference type="SUPFAM" id="SSF54001">
    <property type="entry name" value="Cysteine proteinases"/>
    <property type="match status" value="1"/>
</dbReference>
<accession>A0A366L4F6</accession>
<evidence type="ECO:0000259" key="6">
    <source>
        <dbReference type="PROSITE" id="PS51935"/>
    </source>
</evidence>
<evidence type="ECO:0000256" key="1">
    <source>
        <dbReference type="ARBA" id="ARBA00007074"/>
    </source>
</evidence>
<keyword evidence="8" id="KW-1185">Reference proteome</keyword>